<dbReference type="InterPro" id="IPR023267">
    <property type="entry name" value="RCMT"/>
</dbReference>
<dbReference type="OrthoDB" id="9810297at2"/>
<protein>
    <recommendedName>
        <fullName evidence="4">16S rRNA (cytosine(967)-C(5))-methyltransferase</fullName>
        <ecNumber evidence="4">2.1.1.176</ecNumber>
    </recommendedName>
    <alternativeName>
        <fullName evidence="11">16S rRNA m5C967 methyltransferase</fullName>
    </alternativeName>
    <alternativeName>
        <fullName evidence="12">rRNA (cytosine-C(5)-)-methyltransferase RsmB</fullName>
    </alternativeName>
</protein>
<dbReference type="Gene3D" id="3.30.70.1170">
    <property type="entry name" value="Sun protein, domain 3"/>
    <property type="match status" value="1"/>
</dbReference>
<dbReference type="EMBL" id="FOTY01000002">
    <property type="protein sequence ID" value="SFL59719.1"/>
    <property type="molecule type" value="Genomic_DNA"/>
</dbReference>
<evidence type="ECO:0000256" key="13">
    <source>
        <dbReference type="ARBA" id="ARBA00047283"/>
    </source>
</evidence>
<comment type="subcellular location">
    <subcellularLocation>
        <location evidence="2">Cytoplasm</location>
    </subcellularLocation>
</comment>
<dbReference type="InterPro" id="IPR029063">
    <property type="entry name" value="SAM-dependent_MTases_sf"/>
</dbReference>
<dbReference type="AlphaFoldDB" id="A0A1I4IZF3"/>
<keyword evidence="8 14" id="KW-0808">Transferase</keyword>
<dbReference type="InterPro" id="IPR001678">
    <property type="entry name" value="MeTrfase_RsmB-F_NOP2_dom"/>
</dbReference>
<dbReference type="Pfam" id="PF01029">
    <property type="entry name" value="NusB"/>
    <property type="match status" value="1"/>
</dbReference>
<dbReference type="InterPro" id="IPR006027">
    <property type="entry name" value="NusB_RsmB_TIM44"/>
</dbReference>
<name>A0A1I4IZF3_9BACI</name>
<dbReference type="Pfam" id="PF01189">
    <property type="entry name" value="Methyltr_RsmB-F"/>
    <property type="match status" value="1"/>
</dbReference>
<evidence type="ECO:0000256" key="6">
    <source>
        <dbReference type="ARBA" id="ARBA00022552"/>
    </source>
</evidence>
<dbReference type="FunFam" id="1.10.940.10:FF:000006">
    <property type="entry name" value="16S rRNA (Cytosine(967)-C(5))-methyltransferase RsmB"/>
    <property type="match status" value="1"/>
</dbReference>
<evidence type="ECO:0000259" key="15">
    <source>
        <dbReference type="PROSITE" id="PS51686"/>
    </source>
</evidence>
<dbReference type="InterPro" id="IPR018314">
    <property type="entry name" value="RsmB/NOL1/NOP2-like_CS"/>
</dbReference>
<gene>
    <name evidence="16" type="ORF">SAMN04488054_102316</name>
</gene>
<dbReference type="PANTHER" id="PTHR22807:SF53">
    <property type="entry name" value="RIBOSOMAL RNA SMALL SUBUNIT METHYLTRANSFERASE B-RELATED"/>
    <property type="match status" value="1"/>
</dbReference>
<evidence type="ECO:0000256" key="5">
    <source>
        <dbReference type="ARBA" id="ARBA00022490"/>
    </source>
</evidence>
<comment type="catalytic activity">
    <reaction evidence="13">
        <text>cytidine(967) in 16S rRNA + S-adenosyl-L-methionine = 5-methylcytidine(967) in 16S rRNA + S-adenosyl-L-homocysteine + H(+)</text>
        <dbReference type="Rhea" id="RHEA:42748"/>
        <dbReference type="Rhea" id="RHEA-COMP:10219"/>
        <dbReference type="Rhea" id="RHEA-COMP:10220"/>
        <dbReference type="ChEBI" id="CHEBI:15378"/>
        <dbReference type="ChEBI" id="CHEBI:57856"/>
        <dbReference type="ChEBI" id="CHEBI:59789"/>
        <dbReference type="ChEBI" id="CHEBI:74483"/>
        <dbReference type="ChEBI" id="CHEBI:82748"/>
        <dbReference type="EC" id="2.1.1.176"/>
    </reaction>
</comment>
<dbReference type="Gene3D" id="1.10.940.10">
    <property type="entry name" value="NusB-like"/>
    <property type="match status" value="1"/>
</dbReference>
<evidence type="ECO:0000256" key="12">
    <source>
        <dbReference type="ARBA" id="ARBA00031088"/>
    </source>
</evidence>
<comment type="function">
    <text evidence="1">Specifically methylates the cytosine at position 967 (m5C967) of 16S rRNA.</text>
</comment>
<dbReference type="GO" id="GO:0006355">
    <property type="term" value="P:regulation of DNA-templated transcription"/>
    <property type="evidence" value="ECO:0007669"/>
    <property type="project" value="InterPro"/>
</dbReference>
<dbReference type="EC" id="2.1.1.176" evidence="4"/>
<evidence type="ECO:0000256" key="8">
    <source>
        <dbReference type="ARBA" id="ARBA00022679"/>
    </source>
</evidence>
<dbReference type="Pfam" id="PF22458">
    <property type="entry name" value="RsmF-B_ferredox"/>
    <property type="match status" value="1"/>
</dbReference>
<evidence type="ECO:0000256" key="10">
    <source>
        <dbReference type="ARBA" id="ARBA00022884"/>
    </source>
</evidence>
<evidence type="ECO:0000256" key="2">
    <source>
        <dbReference type="ARBA" id="ARBA00004496"/>
    </source>
</evidence>
<keyword evidence="6" id="KW-0698">rRNA processing</keyword>
<evidence type="ECO:0000313" key="17">
    <source>
        <dbReference type="Proteomes" id="UP000199668"/>
    </source>
</evidence>
<feature type="binding site" evidence="14">
    <location>
        <position position="283"/>
    </location>
    <ligand>
        <name>S-adenosyl-L-methionine</name>
        <dbReference type="ChEBI" id="CHEBI:59789"/>
    </ligand>
</feature>
<dbReference type="SUPFAM" id="SSF53335">
    <property type="entry name" value="S-adenosyl-L-methionine-dependent methyltransferases"/>
    <property type="match status" value="1"/>
</dbReference>
<reference evidence="16 17" key="1">
    <citation type="submission" date="2016-10" db="EMBL/GenBank/DDBJ databases">
        <authorList>
            <person name="de Groot N.N."/>
        </authorList>
    </citation>
    <scope>NUCLEOTIDE SEQUENCE [LARGE SCALE GENOMIC DNA]</scope>
    <source>
        <strain evidence="16 17">CGMCC 1.6134</strain>
    </source>
</reference>
<evidence type="ECO:0000256" key="11">
    <source>
        <dbReference type="ARBA" id="ARBA00030399"/>
    </source>
</evidence>
<accession>A0A1I4IZF3</accession>
<evidence type="ECO:0000313" key="16">
    <source>
        <dbReference type="EMBL" id="SFL59719.1"/>
    </source>
</evidence>
<dbReference type="InterPro" id="IPR035926">
    <property type="entry name" value="NusB-like_sf"/>
</dbReference>
<evidence type="ECO:0000256" key="1">
    <source>
        <dbReference type="ARBA" id="ARBA00002724"/>
    </source>
</evidence>
<dbReference type="PROSITE" id="PS01153">
    <property type="entry name" value="NOL1_NOP2_SUN"/>
    <property type="match status" value="1"/>
</dbReference>
<keyword evidence="7 14" id="KW-0489">Methyltransferase</keyword>
<dbReference type="GO" id="GO:0008649">
    <property type="term" value="F:rRNA methyltransferase activity"/>
    <property type="evidence" value="ECO:0007669"/>
    <property type="project" value="InterPro"/>
</dbReference>
<evidence type="ECO:0000256" key="9">
    <source>
        <dbReference type="ARBA" id="ARBA00022691"/>
    </source>
</evidence>
<keyword evidence="9 14" id="KW-0949">S-adenosyl-L-methionine</keyword>
<evidence type="ECO:0000256" key="14">
    <source>
        <dbReference type="PROSITE-ProRule" id="PRU01023"/>
    </source>
</evidence>
<dbReference type="FunFam" id="3.30.70.1170:FF:000003">
    <property type="entry name" value="16S rRNA (Cytosine(967)-C(5))-methyltransferase RsmB"/>
    <property type="match status" value="1"/>
</dbReference>
<dbReference type="STRING" id="266892.SAMN04488054_102316"/>
<dbReference type="PANTHER" id="PTHR22807">
    <property type="entry name" value="NOP2 YEAST -RELATED NOL1/NOP2/FMU SUN DOMAIN-CONTAINING"/>
    <property type="match status" value="1"/>
</dbReference>
<sequence>MYKNVREEALQLLIRIEKEGAYSHILLQHALQDNSISGKDAPLLTELVNGTIKRKNTLDFYIDPFVKKGTDSLSFWVLELLRLTVYQIVFLDRIPQRAAVHEAVQIAKKKGHKGISGLVNGVLRSMLRSGVPDIDAEPAGTARDILETSHPEWLLEEWTAAYGREQALDMAHANLESPVLTIRVNRVKINREELKQRLSEEGCSVVNGNISPDALLVQEGNVFQTKAFKEGLFTVQDESSMLPAALLDPNPGMRVLDTCAAPGGKTTHAAEKMNNEGRVHAHDLHEKKIRLITEQAERLGLSNIQASALDARNLQRQYDRQSFDRVLVDAPCSGLGVIRKKPELKWRPQEGLDRFPEIQLAILEEAAAVTAPGGRLVYSTCTVRTQENEQVVEAFLEKNPGFVIDKQAAPNLPQPADKAMEENNMLTILPQEYQSDGFFMAALRKIESS</sequence>
<dbReference type="NCBIfam" id="TIGR00563">
    <property type="entry name" value="rsmB"/>
    <property type="match status" value="1"/>
</dbReference>
<feature type="binding site" evidence="14">
    <location>
        <begin position="259"/>
        <end position="265"/>
    </location>
    <ligand>
        <name>S-adenosyl-L-methionine</name>
        <dbReference type="ChEBI" id="CHEBI:59789"/>
    </ligand>
</feature>
<keyword evidence="10 14" id="KW-0694">RNA-binding</keyword>
<dbReference type="PRINTS" id="PR02008">
    <property type="entry name" value="RCMTFAMILY"/>
</dbReference>
<proteinExistence type="inferred from homology"/>
<evidence type="ECO:0000256" key="4">
    <source>
        <dbReference type="ARBA" id="ARBA00012140"/>
    </source>
</evidence>
<dbReference type="SUPFAM" id="SSF48013">
    <property type="entry name" value="NusB-like"/>
    <property type="match status" value="1"/>
</dbReference>
<evidence type="ECO:0000256" key="7">
    <source>
        <dbReference type="ARBA" id="ARBA00022603"/>
    </source>
</evidence>
<feature type="active site" description="Nucleophile" evidence="14">
    <location>
        <position position="381"/>
    </location>
</feature>
<dbReference type="InterPro" id="IPR004573">
    <property type="entry name" value="rRNA_ssu_MeTfrase_B"/>
</dbReference>
<dbReference type="InterPro" id="IPR054728">
    <property type="entry name" value="RsmB-like_ferredoxin"/>
</dbReference>
<feature type="domain" description="SAM-dependent MTase RsmB/NOP-type" evidence="15">
    <location>
        <begin position="170"/>
        <end position="446"/>
    </location>
</feature>
<dbReference type="FunFam" id="3.40.50.150:FF:000257">
    <property type="entry name" value="16S rRNA methyltransferase"/>
    <property type="match status" value="1"/>
</dbReference>
<dbReference type="CDD" id="cd02440">
    <property type="entry name" value="AdoMet_MTases"/>
    <property type="match status" value="1"/>
</dbReference>
<dbReference type="Gene3D" id="3.40.50.150">
    <property type="entry name" value="Vaccinia Virus protein VP39"/>
    <property type="match status" value="1"/>
</dbReference>
<dbReference type="NCBIfam" id="NF011494">
    <property type="entry name" value="PRK14902.1"/>
    <property type="match status" value="1"/>
</dbReference>
<dbReference type="RefSeq" id="WP_090925566.1">
    <property type="nucleotide sequence ID" value="NZ_FOTY01000002.1"/>
</dbReference>
<comment type="similarity">
    <text evidence="3 14">Belongs to the class I-like SAM-binding methyltransferase superfamily. RsmB/NOP family.</text>
</comment>
<evidence type="ECO:0000256" key="3">
    <source>
        <dbReference type="ARBA" id="ARBA00007494"/>
    </source>
</evidence>
<dbReference type="InterPro" id="IPR049560">
    <property type="entry name" value="MeTrfase_RsmB-F_NOP2_cat"/>
</dbReference>
<dbReference type="PROSITE" id="PS51686">
    <property type="entry name" value="SAM_MT_RSMB_NOP"/>
    <property type="match status" value="1"/>
</dbReference>
<dbReference type="Proteomes" id="UP000199668">
    <property type="component" value="Unassembled WGS sequence"/>
</dbReference>
<organism evidence="16 17">
    <name type="scientific">Salibacterium qingdaonense</name>
    <dbReference type="NCBI Taxonomy" id="266892"/>
    <lineage>
        <taxon>Bacteria</taxon>
        <taxon>Bacillati</taxon>
        <taxon>Bacillota</taxon>
        <taxon>Bacilli</taxon>
        <taxon>Bacillales</taxon>
        <taxon>Bacillaceae</taxon>
    </lineage>
</organism>
<feature type="binding site" evidence="14">
    <location>
        <position position="329"/>
    </location>
    <ligand>
        <name>S-adenosyl-L-methionine</name>
        <dbReference type="ChEBI" id="CHEBI:59789"/>
    </ligand>
</feature>
<dbReference type="GO" id="GO:0005737">
    <property type="term" value="C:cytoplasm"/>
    <property type="evidence" value="ECO:0007669"/>
    <property type="project" value="UniProtKB-SubCell"/>
</dbReference>
<dbReference type="GO" id="GO:0003723">
    <property type="term" value="F:RNA binding"/>
    <property type="evidence" value="ECO:0007669"/>
    <property type="project" value="UniProtKB-UniRule"/>
</dbReference>
<feature type="binding site" evidence="14">
    <location>
        <position position="310"/>
    </location>
    <ligand>
        <name>S-adenosyl-L-methionine</name>
        <dbReference type="ChEBI" id="CHEBI:59789"/>
    </ligand>
</feature>
<keyword evidence="5" id="KW-0963">Cytoplasm</keyword>
<keyword evidence="17" id="KW-1185">Reference proteome</keyword>